<accession>A0A2U2C269</accession>
<feature type="transmembrane region" description="Helical" evidence="6">
    <location>
        <begin position="122"/>
        <end position="140"/>
    </location>
</feature>
<evidence type="ECO:0000256" key="4">
    <source>
        <dbReference type="ARBA" id="ARBA00022989"/>
    </source>
</evidence>
<keyword evidence="2" id="KW-1003">Cell membrane</keyword>
<dbReference type="InterPro" id="IPR050638">
    <property type="entry name" value="AA-Vitamin_Transporters"/>
</dbReference>
<evidence type="ECO:0000313" key="8">
    <source>
        <dbReference type="EMBL" id="PWE23131.1"/>
    </source>
</evidence>
<dbReference type="STRING" id="28200.GCA_001572935_01520"/>
<evidence type="ECO:0000313" key="9">
    <source>
        <dbReference type="Proteomes" id="UP000245014"/>
    </source>
</evidence>
<dbReference type="RefSeq" id="WP_109158124.1">
    <property type="nucleotide sequence ID" value="NZ_QEYI01000001.1"/>
</dbReference>
<keyword evidence="3 6" id="KW-0812">Transmembrane</keyword>
<dbReference type="Pfam" id="PF00892">
    <property type="entry name" value="EamA"/>
    <property type="match status" value="2"/>
</dbReference>
<evidence type="ECO:0000259" key="7">
    <source>
        <dbReference type="Pfam" id="PF00892"/>
    </source>
</evidence>
<feature type="transmembrane region" description="Helical" evidence="6">
    <location>
        <begin position="242"/>
        <end position="261"/>
    </location>
</feature>
<protein>
    <submittedName>
        <fullName evidence="8">EamA family transporter</fullName>
    </submittedName>
</protein>
<dbReference type="PANTHER" id="PTHR32322:SF18">
    <property type="entry name" value="S-ADENOSYLMETHIONINE_S-ADENOSYLHOMOCYSTEINE TRANSPORTER"/>
    <property type="match status" value="1"/>
</dbReference>
<feature type="transmembrane region" description="Helical" evidence="6">
    <location>
        <begin position="209"/>
        <end position="230"/>
    </location>
</feature>
<keyword evidence="5 6" id="KW-0472">Membrane</keyword>
<evidence type="ECO:0000256" key="2">
    <source>
        <dbReference type="ARBA" id="ARBA00022475"/>
    </source>
</evidence>
<dbReference type="PANTHER" id="PTHR32322">
    <property type="entry name" value="INNER MEMBRANE TRANSPORTER"/>
    <property type="match status" value="1"/>
</dbReference>
<evidence type="ECO:0000256" key="6">
    <source>
        <dbReference type="SAM" id="Phobius"/>
    </source>
</evidence>
<dbReference type="InterPro" id="IPR037185">
    <property type="entry name" value="EmrE-like"/>
</dbReference>
<dbReference type="Proteomes" id="UP000245014">
    <property type="component" value="Unassembled WGS sequence"/>
</dbReference>
<feature type="transmembrane region" description="Helical" evidence="6">
    <location>
        <begin position="39"/>
        <end position="56"/>
    </location>
</feature>
<dbReference type="EMBL" id="QEYI01000001">
    <property type="protein sequence ID" value="PWE23131.1"/>
    <property type="molecule type" value="Genomic_DNA"/>
</dbReference>
<feature type="transmembrane region" description="Helical" evidence="6">
    <location>
        <begin position="179"/>
        <end position="197"/>
    </location>
</feature>
<feature type="transmembrane region" description="Helical" evidence="6">
    <location>
        <begin position="146"/>
        <end position="167"/>
    </location>
</feature>
<dbReference type="GO" id="GO:0005886">
    <property type="term" value="C:plasma membrane"/>
    <property type="evidence" value="ECO:0007669"/>
    <property type="project" value="UniProtKB-SubCell"/>
</dbReference>
<feature type="transmembrane region" description="Helical" evidence="6">
    <location>
        <begin position="68"/>
        <end position="90"/>
    </location>
</feature>
<organism evidence="8 9">
    <name type="scientific">Aliarcobacter skirrowii</name>
    <dbReference type="NCBI Taxonomy" id="28200"/>
    <lineage>
        <taxon>Bacteria</taxon>
        <taxon>Pseudomonadati</taxon>
        <taxon>Campylobacterota</taxon>
        <taxon>Epsilonproteobacteria</taxon>
        <taxon>Campylobacterales</taxon>
        <taxon>Arcobacteraceae</taxon>
        <taxon>Aliarcobacter</taxon>
    </lineage>
</organism>
<feature type="transmembrane region" description="Helical" evidence="6">
    <location>
        <begin position="96"/>
        <end position="115"/>
    </location>
</feature>
<feature type="transmembrane region" description="Helical" evidence="6">
    <location>
        <begin position="7"/>
        <end position="27"/>
    </location>
</feature>
<comment type="subcellular location">
    <subcellularLocation>
        <location evidence="1">Cell membrane</location>
        <topology evidence="1">Multi-pass membrane protein</topology>
    </subcellularLocation>
</comment>
<evidence type="ECO:0000256" key="3">
    <source>
        <dbReference type="ARBA" id="ARBA00022692"/>
    </source>
</evidence>
<comment type="caution">
    <text evidence="8">The sequence shown here is derived from an EMBL/GenBank/DDBJ whole genome shotgun (WGS) entry which is preliminary data.</text>
</comment>
<reference evidence="8 9" key="1">
    <citation type="submission" date="2018-05" db="EMBL/GenBank/DDBJ databases">
        <title>Antimicrobial susceptibility testing and genomic analysis of Arcobacter skirrowii strains and one Arcobacter butzleri isolated from German poultry farms.</title>
        <authorList>
            <person name="Haenel I."/>
            <person name="Hotzel H."/>
            <person name="Tomaso H."/>
            <person name="Busch A."/>
        </authorList>
    </citation>
    <scope>NUCLEOTIDE SEQUENCE [LARGE SCALE GENOMIC DNA]</scope>
    <source>
        <strain evidence="9">v</strain>
    </source>
</reference>
<sequence>MSIQTKGILLAVISAVCYGTNPLGALFLYEEGLNVNSVIFYRFAFATLFLAIFMLIQKRSFFVTFKELLILIFLGLLFGISSISLFSSFLYMDAGLASTILFVYPIFVAILMAIFFKEKSSIITILSISLAIIGVLFLSGSDEANVSKIGIILVLTSSLCYAIYIVIINQYLKLTALKVTLYSMLFCTITIFIHSLFSQSSNIMPLENFSMWFYSIFLALVPTIISLLFLIKAIQIIGSTSASILGALEPLTAVLIGVLIFNEIITFWLIIGIVLILLAVVMIILKSILEKIFFLKDK</sequence>
<name>A0A2U2C269_9BACT</name>
<feature type="domain" description="EamA" evidence="7">
    <location>
        <begin position="6"/>
        <end position="139"/>
    </location>
</feature>
<evidence type="ECO:0000256" key="5">
    <source>
        <dbReference type="ARBA" id="ARBA00023136"/>
    </source>
</evidence>
<dbReference type="AlphaFoldDB" id="A0A2U2C269"/>
<evidence type="ECO:0000256" key="1">
    <source>
        <dbReference type="ARBA" id="ARBA00004651"/>
    </source>
</evidence>
<dbReference type="InterPro" id="IPR000620">
    <property type="entry name" value="EamA_dom"/>
</dbReference>
<feature type="domain" description="EamA" evidence="7">
    <location>
        <begin position="149"/>
        <end position="284"/>
    </location>
</feature>
<gene>
    <name evidence="8" type="ORF">DF188_00165</name>
</gene>
<proteinExistence type="predicted"/>
<dbReference type="SUPFAM" id="SSF103481">
    <property type="entry name" value="Multidrug resistance efflux transporter EmrE"/>
    <property type="match status" value="2"/>
</dbReference>
<keyword evidence="4 6" id="KW-1133">Transmembrane helix</keyword>
<feature type="transmembrane region" description="Helical" evidence="6">
    <location>
        <begin position="267"/>
        <end position="289"/>
    </location>
</feature>